<dbReference type="Proteomes" id="UP000004358">
    <property type="component" value="Unassembled WGS sequence"/>
</dbReference>
<evidence type="ECO:0000313" key="2">
    <source>
        <dbReference type="EMBL" id="EAQ78191.1"/>
    </source>
</evidence>
<evidence type="ECO:0000313" key="3">
    <source>
        <dbReference type="Proteomes" id="UP000004358"/>
    </source>
</evidence>
<dbReference type="AlphaFoldDB" id="A3ZZ78"/>
<feature type="compositionally biased region" description="Basic and acidic residues" evidence="1">
    <location>
        <begin position="26"/>
        <end position="40"/>
    </location>
</feature>
<accession>A3ZZ78</accession>
<dbReference type="RefSeq" id="WP_002650994.1">
    <property type="nucleotide sequence ID" value="NZ_CH672376.1"/>
</dbReference>
<protein>
    <submittedName>
        <fullName evidence="2">Uncharacterized protein</fullName>
    </submittedName>
</protein>
<name>A3ZZ78_9BACT</name>
<evidence type="ECO:0000256" key="1">
    <source>
        <dbReference type="SAM" id="MobiDB-lite"/>
    </source>
</evidence>
<sequence>MNLRIALGDVNGAKGKSQNVPLRCEQQGDQHDGNQEMPSR</sequence>
<proteinExistence type="predicted"/>
<comment type="caution">
    <text evidence="2">The sequence shown here is derived from an EMBL/GenBank/DDBJ whole genome shotgun (WGS) entry which is preliminary data.</text>
</comment>
<dbReference type="EMBL" id="AANZ01000023">
    <property type="protein sequence ID" value="EAQ78191.1"/>
    <property type="molecule type" value="Genomic_DNA"/>
</dbReference>
<reference evidence="2 3" key="1">
    <citation type="submission" date="2006-02" db="EMBL/GenBank/DDBJ databases">
        <authorList>
            <person name="Amann R."/>
            <person name="Ferriera S."/>
            <person name="Johnson J."/>
            <person name="Kravitz S."/>
            <person name="Halpern A."/>
            <person name="Remington K."/>
            <person name="Beeson K."/>
            <person name="Tran B."/>
            <person name="Rogers Y.-H."/>
            <person name="Friedman R."/>
            <person name="Venter J.C."/>
        </authorList>
    </citation>
    <scope>NUCLEOTIDE SEQUENCE [LARGE SCALE GENOMIC DNA]</scope>
    <source>
        <strain evidence="2 3">DSM 3645</strain>
    </source>
</reference>
<gene>
    <name evidence="2" type="ORF">DSM3645_15480</name>
</gene>
<feature type="region of interest" description="Disordered" evidence="1">
    <location>
        <begin position="1"/>
        <end position="40"/>
    </location>
</feature>
<organism evidence="2 3">
    <name type="scientific">Blastopirellula marina DSM 3645</name>
    <dbReference type="NCBI Taxonomy" id="314230"/>
    <lineage>
        <taxon>Bacteria</taxon>
        <taxon>Pseudomonadati</taxon>
        <taxon>Planctomycetota</taxon>
        <taxon>Planctomycetia</taxon>
        <taxon>Pirellulales</taxon>
        <taxon>Pirellulaceae</taxon>
        <taxon>Blastopirellula</taxon>
    </lineage>
</organism>
<dbReference type="HOGENOM" id="CLU_3285719_0_0_0"/>